<feature type="compositionally biased region" description="Low complexity" evidence="1">
    <location>
        <begin position="106"/>
        <end position="118"/>
    </location>
</feature>
<accession>A0A6G6WH82</accession>
<reference evidence="3 4" key="1">
    <citation type="submission" date="2020-02" db="EMBL/GenBank/DDBJ databases">
        <title>Full genome sequence of Nocardioides sp. R-3366.</title>
        <authorList>
            <person name="Im W.-T."/>
        </authorList>
    </citation>
    <scope>NUCLEOTIDE SEQUENCE [LARGE SCALE GENOMIC DNA]</scope>
    <source>
        <strain evidence="3 4">R-3366</strain>
    </source>
</reference>
<keyword evidence="2" id="KW-0472">Membrane</keyword>
<dbReference type="KEGG" id="nano:G5V58_18845"/>
<organism evidence="3 4">
    <name type="scientific">Nocardioides anomalus</name>
    <dbReference type="NCBI Taxonomy" id="2712223"/>
    <lineage>
        <taxon>Bacteria</taxon>
        <taxon>Bacillati</taxon>
        <taxon>Actinomycetota</taxon>
        <taxon>Actinomycetes</taxon>
        <taxon>Propionibacteriales</taxon>
        <taxon>Nocardioidaceae</taxon>
        <taxon>Nocardioides</taxon>
    </lineage>
</organism>
<proteinExistence type="predicted"/>
<evidence type="ECO:0000313" key="4">
    <source>
        <dbReference type="Proteomes" id="UP000502996"/>
    </source>
</evidence>
<name>A0A6G6WH82_9ACTN</name>
<keyword evidence="2" id="KW-0812">Transmembrane</keyword>
<evidence type="ECO:0000256" key="2">
    <source>
        <dbReference type="SAM" id="Phobius"/>
    </source>
</evidence>
<dbReference type="AlphaFoldDB" id="A0A6G6WH82"/>
<feature type="transmembrane region" description="Helical" evidence="2">
    <location>
        <begin position="28"/>
        <end position="50"/>
    </location>
</feature>
<dbReference type="RefSeq" id="WP_165236218.1">
    <property type="nucleotide sequence ID" value="NZ_CP049257.1"/>
</dbReference>
<evidence type="ECO:0000256" key="1">
    <source>
        <dbReference type="SAM" id="MobiDB-lite"/>
    </source>
</evidence>
<feature type="region of interest" description="Disordered" evidence="1">
    <location>
        <begin position="57"/>
        <end position="152"/>
    </location>
</feature>
<gene>
    <name evidence="3" type="ORF">G5V58_18845</name>
</gene>
<dbReference type="EMBL" id="CP049257">
    <property type="protein sequence ID" value="QIG44566.1"/>
    <property type="molecule type" value="Genomic_DNA"/>
</dbReference>
<sequence length="304" mass="30585">MSAPTPAPRPTAPVAGAQDYFNSSRLKVIGLITAATVAVGALGGIAGVAFDPDPVSVQPRLEPGSGTGVGSAGQSAPRVAAHAQAPTVRGFAAAGGGAVRDDTGDSSDGPSSVGSVSPGTGGGFSSSPSAEPSDGGDEPTPDPGTSGGGSAQTMAATDVDVFVPDGWEVTFSDDQNVGQTNGSGSYSFAFTTTLDPSVAASDVIAQNLDVFLPPESYTQRQTSDVVPLQPFGSVVSVAALGYEALWVDNQGSMSVHGEMYVGIRQDGTLLVVLIEHLPAEDFESSYEEMAPIVDNTFNRFAGLG</sequence>
<keyword evidence="4" id="KW-1185">Reference proteome</keyword>
<keyword evidence="2" id="KW-1133">Transmembrane helix</keyword>
<dbReference type="Proteomes" id="UP000502996">
    <property type="component" value="Chromosome"/>
</dbReference>
<protein>
    <submittedName>
        <fullName evidence="3">Uncharacterized protein</fullName>
    </submittedName>
</protein>
<evidence type="ECO:0000313" key="3">
    <source>
        <dbReference type="EMBL" id="QIG44566.1"/>
    </source>
</evidence>